<comment type="subcellular location">
    <subcellularLocation>
        <location evidence="1 17">Cell membrane</location>
        <topology evidence="1 17">Multi-pass membrane protein</topology>
    </subcellularLocation>
</comment>
<evidence type="ECO:0000256" key="10">
    <source>
        <dbReference type="ARBA" id="ARBA00022989"/>
    </source>
</evidence>
<evidence type="ECO:0000256" key="15">
    <source>
        <dbReference type="ARBA" id="ARBA00032932"/>
    </source>
</evidence>
<sequence>MNELVEVLRYLFLGLFQGFTEPIPVSSSGHLVILRELLDMNDPGITFEAFINFGSLIAVIIIYREDIWQLMINGSRYLIKREQNTQQDFYYLFLLFMATIPAGVIGVLFNDTIGGISEHVKIVGVTLILTAIALWIIRNLKGYKGDAEITLTDAVIVGFAQSLALIPGISRSGATIVAAMLVGFNRRSALKFSFLMYIPVSIGTMVFAVSDVLSTPELSNQFVLYLIALGATIIASYFALLLFINIMTAGKLKYFAYYCMAIGALVVIFL</sequence>
<evidence type="ECO:0000313" key="19">
    <source>
        <dbReference type="Proteomes" id="UP001236723"/>
    </source>
</evidence>
<reference evidence="18 19" key="1">
    <citation type="submission" date="2023-07" db="EMBL/GenBank/DDBJ databases">
        <title>Genomic Encyclopedia of Type Strains, Phase IV (KMG-IV): sequencing the most valuable type-strain genomes for metagenomic binning, comparative biology and taxonomic classification.</title>
        <authorList>
            <person name="Goeker M."/>
        </authorList>
    </citation>
    <scope>NUCLEOTIDE SEQUENCE [LARGE SCALE GENOMIC DNA]</scope>
    <source>
        <strain evidence="18 19">DSM 15448</strain>
    </source>
</reference>
<evidence type="ECO:0000256" key="11">
    <source>
        <dbReference type="ARBA" id="ARBA00023136"/>
    </source>
</evidence>
<keyword evidence="12 17" id="KW-0046">Antibiotic resistance</keyword>
<keyword evidence="11 17" id="KW-0472">Membrane</keyword>
<feature type="transmembrane region" description="Helical" evidence="17">
    <location>
        <begin position="189"/>
        <end position="210"/>
    </location>
</feature>
<accession>A0ABU0DTZ6</accession>
<feature type="transmembrane region" description="Helical" evidence="17">
    <location>
        <begin position="45"/>
        <end position="63"/>
    </location>
</feature>
<keyword evidence="10 17" id="KW-1133">Transmembrane helix</keyword>
<dbReference type="InterPro" id="IPR003824">
    <property type="entry name" value="UppP"/>
</dbReference>
<dbReference type="EMBL" id="JAUSUP010000003">
    <property type="protein sequence ID" value="MDQ0351763.1"/>
    <property type="molecule type" value="Genomic_DNA"/>
</dbReference>
<comment type="catalytic activity">
    <reaction evidence="16 17">
        <text>di-trans,octa-cis-undecaprenyl diphosphate + H2O = di-trans,octa-cis-undecaprenyl phosphate + phosphate + H(+)</text>
        <dbReference type="Rhea" id="RHEA:28094"/>
        <dbReference type="ChEBI" id="CHEBI:15377"/>
        <dbReference type="ChEBI" id="CHEBI:15378"/>
        <dbReference type="ChEBI" id="CHEBI:43474"/>
        <dbReference type="ChEBI" id="CHEBI:58405"/>
        <dbReference type="ChEBI" id="CHEBI:60392"/>
        <dbReference type="EC" id="3.6.1.27"/>
    </reaction>
</comment>
<comment type="caution">
    <text evidence="18">The sequence shown here is derived from an EMBL/GenBank/DDBJ whole genome shotgun (WGS) entry which is preliminary data.</text>
</comment>
<dbReference type="Pfam" id="PF02673">
    <property type="entry name" value="BacA"/>
    <property type="match status" value="1"/>
</dbReference>
<dbReference type="GO" id="GO:0050380">
    <property type="term" value="F:undecaprenyl-diphosphatase activity"/>
    <property type="evidence" value="ECO:0007669"/>
    <property type="project" value="UniProtKB-EC"/>
</dbReference>
<evidence type="ECO:0000256" key="14">
    <source>
        <dbReference type="ARBA" id="ARBA00032707"/>
    </source>
</evidence>
<evidence type="ECO:0000256" key="16">
    <source>
        <dbReference type="ARBA" id="ARBA00047594"/>
    </source>
</evidence>
<keyword evidence="5 17" id="KW-1003">Cell membrane</keyword>
<name>A0ABU0DTZ6_9BACI</name>
<evidence type="ECO:0000256" key="9">
    <source>
        <dbReference type="ARBA" id="ARBA00022984"/>
    </source>
</evidence>
<dbReference type="Proteomes" id="UP001236723">
    <property type="component" value="Unassembled WGS sequence"/>
</dbReference>
<dbReference type="EC" id="3.6.1.27" evidence="3 17"/>
<evidence type="ECO:0000256" key="5">
    <source>
        <dbReference type="ARBA" id="ARBA00022475"/>
    </source>
</evidence>
<evidence type="ECO:0000256" key="12">
    <source>
        <dbReference type="ARBA" id="ARBA00023251"/>
    </source>
</evidence>
<keyword evidence="6 17" id="KW-0812">Transmembrane</keyword>
<evidence type="ECO:0000256" key="2">
    <source>
        <dbReference type="ARBA" id="ARBA00010621"/>
    </source>
</evidence>
<keyword evidence="9 17" id="KW-0573">Peptidoglycan synthesis</keyword>
<feature type="transmembrane region" description="Helical" evidence="17">
    <location>
        <begin position="252"/>
        <end position="269"/>
    </location>
</feature>
<evidence type="ECO:0000256" key="6">
    <source>
        <dbReference type="ARBA" id="ARBA00022692"/>
    </source>
</evidence>
<dbReference type="HAMAP" id="MF_01006">
    <property type="entry name" value="Undec_diphosphatase"/>
    <property type="match status" value="1"/>
</dbReference>
<dbReference type="PANTHER" id="PTHR30622">
    <property type="entry name" value="UNDECAPRENYL-DIPHOSPHATASE"/>
    <property type="match status" value="1"/>
</dbReference>
<evidence type="ECO:0000256" key="17">
    <source>
        <dbReference type="HAMAP-Rule" id="MF_01006"/>
    </source>
</evidence>
<keyword evidence="7 17" id="KW-0378">Hydrolase</keyword>
<feature type="transmembrane region" description="Helical" evidence="17">
    <location>
        <begin position="89"/>
        <end position="108"/>
    </location>
</feature>
<feature type="transmembrane region" description="Helical" evidence="17">
    <location>
        <begin position="222"/>
        <end position="246"/>
    </location>
</feature>
<proteinExistence type="inferred from homology"/>
<keyword evidence="13 17" id="KW-0961">Cell wall biogenesis/degradation</keyword>
<evidence type="ECO:0000256" key="13">
    <source>
        <dbReference type="ARBA" id="ARBA00023316"/>
    </source>
</evidence>
<evidence type="ECO:0000256" key="3">
    <source>
        <dbReference type="ARBA" id="ARBA00012374"/>
    </source>
</evidence>
<comment type="miscellaneous">
    <text evidence="17">Bacitracin is thought to be involved in the inhibition of peptidoglycan synthesis by sequestering undecaprenyl diphosphate, thereby reducing the pool of lipid carrier available.</text>
</comment>
<evidence type="ECO:0000313" key="18">
    <source>
        <dbReference type="EMBL" id="MDQ0351763.1"/>
    </source>
</evidence>
<keyword evidence="19" id="KW-1185">Reference proteome</keyword>
<gene>
    <name evidence="17" type="primary">uppP</name>
    <name evidence="18" type="ORF">J2R98_001580</name>
</gene>
<feature type="transmembrane region" description="Helical" evidence="17">
    <location>
        <begin position="7"/>
        <end position="25"/>
    </location>
</feature>
<evidence type="ECO:0000256" key="1">
    <source>
        <dbReference type="ARBA" id="ARBA00004651"/>
    </source>
</evidence>
<evidence type="ECO:0000256" key="4">
    <source>
        <dbReference type="ARBA" id="ARBA00021581"/>
    </source>
</evidence>
<comment type="similarity">
    <text evidence="2 17">Belongs to the UppP family.</text>
</comment>
<keyword evidence="8 17" id="KW-0133">Cell shape</keyword>
<dbReference type="PANTHER" id="PTHR30622:SF2">
    <property type="entry name" value="UNDECAPRENYL-DIPHOSPHATASE"/>
    <property type="match status" value="1"/>
</dbReference>
<organism evidence="18 19">
    <name type="scientific">Alkalibacillus filiformis</name>
    <dbReference type="NCBI Taxonomy" id="200990"/>
    <lineage>
        <taxon>Bacteria</taxon>
        <taxon>Bacillati</taxon>
        <taxon>Bacillota</taxon>
        <taxon>Bacilli</taxon>
        <taxon>Bacillales</taxon>
        <taxon>Bacillaceae</taxon>
        <taxon>Alkalibacillus</taxon>
    </lineage>
</organism>
<dbReference type="RefSeq" id="WP_307067748.1">
    <property type="nucleotide sequence ID" value="NZ_JAUSUP010000003.1"/>
</dbReference>
<evidence type="ECO:0000256" key="7">
    <source>
        <dbReference type="ARBA" id="ARBA00022801"/>
    </source>
</evidence>
<evidence type="ECO:0000256" key="8">
    <source>
        <dbReference type="ARBA" id="ARBA00022960"/>
    </source>
</evidence>
<protein>
    <recommendedName>
        <fullName evidence="4 17">Undecaprenyl-diphosphatase</fullName>
        <ecNumber evidence="3 17">3.6.1.27</ecNumber>
    </recommendedName>
    <alternativeName>
        <fullName evidence="15 17">Bacitracin resistance protein</fullName>
    </alternativeName>
    <alternativeName>
        <fullName evidence="14 17">Undecaprenyl pyrophosphate phosphatase</fullName>
    </alternativeName>
</protein>
<feature type="transmembrane region" description="Helical" evidence="17">
    <location>
        <begin position="120"/>
        <end position="137"/>
    </location>
</feature>
<comment type="function">
    <text evidence="17">Catalyzes the dephosphorylation of undecaprenyl diphosphate (UPP). Confers resistance to bacitracin.</text>
</comment>